<dbReference type="Proteomes" id="UP001158576">
    <property type="component" value="Chromosome XSR"/>
</dbReference>
<dbReference type="EMBL" id="OU015569">
    <property type="protein sequence ID" value="CAG5098026.1"/>
    <property type="molecule type" value="Genomic_DNA"/>
</dbReference>
<proteinExistence type="predicted"/>
<sequence>MAEMENPLGELSSSGGQFKKIQDEDLLQRLKPAETDQNKIWQNAADGNWEYPGTEQELTGGAKAIISIIVILVLIGGPLLYMCKKKLPSFMLSQRQNPSPAVQEVQITQIESTLARPTE</sequence>
<gene>
    <name evidence="2" type="ORF">OKIOD_LOCUS6895</name>
</gene>
<evidence type="ECO:0000256" key="1">
    <source>
        <dbReference type="SAM" id="Phobius"/>
    </source>
</evidence>
<keyword evidence="3" id="KW-1185">Reference proteome</keyword>
<name>A0ABN7SHM2_OIKDI</name>
<evidence type="ECO:0000313" key="2">
    <source>
        <dbReference type="EMBL" id="CAG5098026.1"/>
    </source>
</evidence>
<keyword evidence="1" id="KW-0472">Membrane</keyword>
<evidence type="ECO:0000313" key="3">
    <source>
        <dbReference type="Proteomes" id="UP001158576"/>
    </source>
</evidence>
<organism evidence="2 3">
    <name type="scientific">Oikopleura dioica</name>
    <name type="common">Tunicate</name>
    <dbReference type="NCBI Taxonomy" id="34765"/>
    <lineage>
        <taxon>Eukaryota</taxon>
        <taxon>Metazoa</taxon>
        <taxon>Chordata</taxon>
        <taxon>Tunicata</taxon>
        <taxon>Appendicularia</taxon>
        <taxon>Copelata</taxon>
        <taxon>Oikopleuridae</taxon>
        <taxon>Oikopleura</taxon>
    </lineage>
</organism>
<keyword evidence="1" id="KW-0812">Transmembrane</keyword>
<keyword evidence="1" id="KW-1133">Transmembrane helix</keyword>
<accession>A0ABN7SHM2</accession>
<protein>
    <submittedName>
        <fullName evidence="2">Oidioi.mRNA.OKI2018_I69.XSR.g15337.t1.cds</fullName>
    </submittedName>
</protein>
<feature type="transmembrane region" description="Helical" evidence="1">
    <location>
        <begin position="64"/>
        <end position="83"/>
    </location>
</feature>
<reference evidence="2 3" key="1">
    <citation type="submission" date="2021-04" db="EMBL/GenBank/DDBJ databases">
        <authorList>
            <person name="Bliznina A."/>
        </authorList>
    </citation>
    <scope>NUCLEOTIDE SEQUENCE [LARGE SCALE GENOMIC DNA]</scope>
</reference>